<evidence type="ECO:0000256" key="1">
    <source>
        <dbReference type="SAM" id="MobiDB-lite"/>
    </source>
</evidence>
<dbReference type="EMBL" id="MU002411">
    <property type="protein sequence ID" value="KAF2786753.1"/>
    <property type="molecule type" value="Genomic_DNA"/>
</dbReference>
<evidence type="ECO:0000313" key="2">
    <source>
        <dbReference type="EMBL" id="KAF2786753.1"/>
    </source>
</evidence>
<feature type="compositionally biased region" description="Basic and acidic residues" evidence="1">
    <location>
        <begin position="102"/>
        <end position="117"/>
    </location>
</feature>
<accession>A0A6A6WS31</accession>
<feature type="compositionally biased region" description="Basic and acidic residues" evidence="1">
    <location>
        <begin position="198"/>
        <end position="207"/>
    </location>
</feature>
<name>A0A6A6WS31_9PLEO</name>
<organism evidence="2 3">
    <name type="scientific">Melanomma pulvis-pyrius CBS 109.77</name>
    <dbReference type="NCBI Taxonomy" id="1314802"/>
    <lineage>
        <taxon>Eukaryota</taxon>
        <taxon>Fungi</taxon>
        <taxon>Dikarya</taxon>
        <taxon>Ascomycota</taxon>
        <taxon>Pezizomycotina</taxon>
        <taxon>Dothideomycetes</taxon>
        <taxon>Pleosporomycetidae</taxon>
        <taxon>Pleosporales</taxon>
        <taxon>Melanommataceae</taxon>
        <taxon>Melanomma</taxon>
    </lineage>
</organism>
<feature type="region of interest" description="Disordered" evidence="1">
    <location>
        <begin position="1"/>
        <end position="147"/>
    </location>
</feature>
<keyword evidence="3" id="KW-1185">Reference proteome</keyword>
<feature type="region of interest" description="Disordered" evidence="1">
    <location>
        <begin position="334"/>
        <end position="394"/>
    </location>
</feature>
<feature type="compositionally biased region" description="Low complexity" evidence="1">
    <location>
        <begin position="81"/>
        <end position="93"/>
    </location>
</feature>
<feature type="compositionally biased region" description="Basic residues" evidence="1">
    <location>
        <begin position="118"/>
        <end position="136"/>
    </location>
</feature>
<reference evidence="2" key="1">
    <citation type="journal article" date="2020" name="Stud. Mycol.">
        <title>101 Dothideomycetes genomes: a test case for predicting lifestyles and emergence of pathogens.</title>
        <authorList>
            <person name="Haridas S."/>
            <person name="Albert R."/>
            <person name="Binder M."/>
            <person name="Bloem J."/>
            <person name="Labutti K."/>
            <person name="Salamov A."/>
            <person name="Andreopoulos B."/>
            <person name="Baker S."/>
            <person name="Barry K."/>
            <person name="Bills G."/>
            <person name="Bluhm B."/>
            <person name="Cannon C."/>
            <person name="Castanera R."/>
            <person name="Culley D."/>
            <person name="Daum C."/>
            <person name="Ezra D."/>
            <person name="Gonzalez J."/>
            <person name="Henrissat B."/>
            <person name="Kuo A."/>
            <person name="Liang C."/>
            <person name="Lipzen A."/>
            <person name="Lutzoni F."/>
            <person name="Magnuson J."/>
            <person name="Mondo S."/>
            <person name="Nolan M."/>
            <person name="Ohm R."/>
            <person name="Pangilinan J."/>
            <person name="Park H.-J."/>
            <person name="Ramirez L."/>
            <person name="Alfaro M."/>
            <person name="Sun H."/>
            <person name="Tritt A."/>
            <person name="Yoshinaga Y."/>
            <person name="Zwiers L.-H."/>
            <person name="Turgeon B."/>
            <person name="Goodwin S."/>
            <person name="Spatafora J."/>
            <person name="Crous P."/>
            <person name="Grigoriev I."/>
        </authorList>
    </citation>
    <scope>NUCLEOTIDE SEQUENCE</scope>
    <source>
        <strain evidence="2">CBS 109.77</strain>
    </source>
</reference>
<feature type="region of interest" description="Disordered" evidence="1">
    <location>
        <begin position="198"/>
        <end position="223"/>
    </location>
</feature>
<dbReference type="AlphaFoldDB" id="A0A6A6WS31"/>
<protein>
    <submittedName>
        <fullName evidence="2">Uncharacterized protein</fullName>
    </submittedName>
</protein>
<gene>
    <name evidence="2" type="ORF">K505DRAFT_422220</name>
</gene>
<dbReference type="OrthoDB" id="2537141at2759"/>
<evidence type="ECO:0000313" key="3">
    <source>
        <dbReference type="Proteomes" id="UP000799757"/>
    </source>
</evidence>
<dbReference type="Proteomes" id="UP000799757">
    <property type="component" value="Unassembled WGS sequence"/>
</dbReference>
<sequence>MDIQRWLDATVLPEQPPSPPEQQPCFPETRQTHRERLTRRHSTSDSSLLDICPRRKQRSAIENEDDVESGTCSNALHSARHSSGSSTSSQPYARRPRRKTRPERYDPTTKGVNERGMHTRQHRKGESKKTKRKSKLSRAEKPGTGIVQSFQAKNVPRDRLTLKPREKLGIFNKGRASSPVKGRGLPDLVFSEMKFLQRHKDQPEDVPRTGLPKKRHKKDPAHAREDEISAYFTTVRPALVEKDVNTQAKEGSKKKSITQDLDQERNVVAGIDNAIPTLELPDKASYLGFGSRGPRHESGSSISWSESIMAPSVTPVHPRTGSTIHVGQLDMIHRGRDGEDTNGGDVSHSRAAPPPVTRHTDSDGRFDVSSPAPENHRISRSHSLPQHTASPRHVNLVNRAVKSPRLEIAISPSSMPSYIPHVVEILESSDNPNRKCNSTFNERHRVAASYASNGLSMGPPARPSSEKESINMGSHGAAHRITTVRFPSGVETFWPIVPNFAPSIYEEQERRQQYMQQTHAERHGHMQEPYFGAVECLEGGDQIECGVAEWEALPEEILSHELGLGTFGEGSARPYEMEYREQRLEQSEDVVAKGFWRPHKLY</sequence>
<feature type="region of interest" description="Disordered" evidence="1">
    <location>
        <begin position="452"/>
        <end position="471"/>
    </location>
</feature>
<proteinExistence type="predicted"/>